<feature type="chain" id="PRO_5002205442" description="Secreted protein" evidence="2">
    <location>
        <begin position="28"/>
        <end position="70"/>
    </location>
</feature>
<dbReference type="EMBL" id="KN839146">
    <property type="protein sequence ID" value="KIJ90598.1"/>
    <property type="molecule type" value="Genomic_DNA"/>
</dbReference>
<reference evidence="3 4" key="1">
    <citation type="submission" date="2014-04" db="EMBL/GenBank/DDBJ databases">
        <authorList>
            <consortium name="DOE Joint Genome Institute"/>
            <person name="Kuo A."/>
            <person name="Kohler A."/>
            <person name="Nagy L.G."/>
            <person name="Floudas D."/>
            <person name="Copeland A."/>
            <person name="Barry K.W."/>
            <person name="Cichocki N."/>
            <person name="Veneault-Fourrey C."/>
            <person name="LaButti K."/>
            <person name="Lindquist E.A."/>
            <person name="Lipzen A."/>
            <person name="Lundell T."/>
            <person name="Morin E."/>
            <person name="Murat C."/>
            <person name="Sun H."/>
            <person name="Tunlid A."/>
            <person name="Henrissat B."/>
            <person name="Grigoriev I.V."/>
            <person name="Hibbett D.S."/>
            <person name="Martin F."/>
            <person name="Nordberg H.P."/>
            <person name="Cantor M.N."/>
            <person name="Hua S.X."/>
        </authorList>
    </citation>
    <scope>NUCLEOTIDE SEQUENCE [LARGE SCALE GENOMIC DNA]</scope>
    <source>
        <strain evidence="3 4">LaAM-08-1</strain>
    </source>
</reference>
<gene>
    <name evidence="3" type="ORF">K443DRAFT_539144</name>
</gene>
<feature type="region of interest" description="Disordered" evidence="1">
    <location>
        <begin position="41"/>
        <end position="70"/>
    </location>
</feature>
<evidence type="ECO:0000313" key="4">
    <source>
        <dbReference type="Proteomes" id="UP000054477"/>
    </source>
</evidence>
<protein>
    <recommendedName>
        <fullName evidence="5">Secreted protein</fullName>
    </recommendedName>
</protein>
<accession>A0A0C9WRR9</accession>
<reference evidence="4" key="2">
    <citation type="submission" date="2015-01" db="EMBL/GenBank/DDBJ databases">
        <title>Evolutionary Origins and Diversification of the Mycorrhizal Mutualists.</title>
        <authorList>
            <consortium name="DOE Joint Genome Institute"/>
            <consortium name="Mycorrhizal Genomics Consortium"/>
            <person name="Kohler A."/>
            <person name="Kuo A."/>
            <person name="Nagy L.G."/>
            <person name="Floudas D."/>
            <person name="Copeland A."/>
            <person name="Barry K.W."/>
            <person name="Cichocki N."/>
            <person name="Veneault-Fourrey C."/>
            <person name="LaButti K."/>
            <person name="Lindquist E.A."/>
            <person name="Lipzen A."/>
            <person name="Lundell T."/>
            <person name="Morin E."/>
            <person name="Murat C."/>
            <person name="Riley R."/>
            <person name="Ohm R."/>
            <person name="Sun H."/>
            <person name="Tunlid A."/>
            <person name="Henrissat B."/>
            <person name="Grigoriev I.V."/>
            <person name="Hibbett D.S."/>
            <person name="Martin F."/>
        </authorList>
    </citation>
    <scope>NUCLEOTIDE SEQUENCE [LARGE SCALE GENOMIC DNA]</scope>
    <source>
        <strain evidence="4">LaAM-08-1</strain>
    </source>
</reference>
<dbReference type="AlphaFoldDB" id="A0A0C9WRR9"/>
<proteinExistence type="predicted"/>
<dbReference type="Proteomes" id="UP000054477">
    <property type="component" value="Unassembled WGS sequence"/>
</dbReference>
<dbReference type="HOGENOM" id="CLU_2758178_0_0_1"/>
<evidence type="ECO:0000256" key="2">
    <source>
        <dbReference type="SAM" id="SignalP"/>
    </source>
</evidence>
<evidence type="ECO:0000256" key="1">
    <source>
        <dbReference type="SAM" id="MobiDB-lite"/>
    </source>
</evidence>
<evidence type="ECO:0000313" key="3">
    <source>
        <dbReference type="EMBL" id="KIJ90598.1"/>
    </source>
</evidence>
<keyword evidence="4" id="KW-1185">Reference proteome</keyword>
<feature type="compositionally biased region" description="Polar residues" evidence="1">
    <location>
        <begin position="43"/>
        <end position="53"/>
    </location>
</feature>
<sequence>MSRFMLPTALSILFCHRSALLPEMANAHRSLCFEINTHHNTTRHSSSFSTPYTESAHPNPRNKIFRERGG</sequence>
<feature type="signal peptide" evidence="2">
    <location>
        <begin position="1"/>
        <end position="27"/>
    </location>
</feature>
<keyword evidence="2" id="KW-0732">Signal</keyword>
<name>A0A0C9WRR9_9AGAR</name>
<evidence type="ECO:0008006" key="5">
    <source>
        <dbReference type="Google" id="ProtNLM"/>
    </source>
</evidence>
<organism evidence="3 4">
    <name type="scientific">Laccaria amethystina LaAM-08-1</name>
    <dbReference type="NCBI Taxonomy" id="1095629"/>
    <lineage>
        <taxon>Eukaryota</taxon>
        <taxon>Fungi</taxon>
        <taxon>Dikarya</taxon>
        <taxon>Basidiomycota</taxon>
        <taxon>Agaricomycotina</taxon>
        <taxon>Agaricomycetes</taxon>
        <taxon>Agaricomycetidae</taxon>
        <taxon>Agaricales</taxon>
        <taxon>Agaricineae</taxon>
        <taxon>Hydnangiaceae</taxon>
        <taxon>Laccaria</taxon>
    </lineage>
</organism>